<dbReference type="GO" id="GO:0005634">
    <property type="term" value="C:nucleus"/>
    <property type="evidence" value="ECO:0007669"/>
    <property type="project" value="UniProtKB-SubCell"/>
</dbReference>
<dbReference type="InterPro" id="IPR016197">
    <property type="entry name" value="Chromo-like_dom_sf"/>
</dbReference>
<gene>
    <name evidence="13" type="ORF">OOU_Y34scaffold00669g68</name>
</gene>
<feature type="compositionally biased region" description="Acidic residues" evidence="10">
    <location>
        <begin position="1445"/>
        <end position="1469"/>
    </location>
</feature>
<evidence type="ECO:0000313" key="13">
    <source>
        <dbReference type="EMBL" id="ELQ36083.1"/>
    </source>
</evidence>
<dbReference type="InterPro" id="IPR001965">
    <property type="entry name" value="Znf_PHD"/>
</dbReference>
<feature type="compositionally biased region" description="Acidic residues" evidence="10">
    <location>
        <begin position="98"/>
        <end position="107"/>
    </location>
</feature>
<dbReference type="InterPro" id="IPR011011">
    <property type="entry name" value="Znf_FYVE_PHD"/>
</dbReference>
<dbReference type="InterPro" id="IPR056616">
    <property type="entry name" value="Chromo_MIT1"/>
</dbReference>
<evidence type="ECO:0000256" key="9">
    <source>
        <dbReference type="ARBA" id="ARBA00023242"/>
    </source>
</evidence>
<dbReference type="InterPro" id="IPR041684">
    <property type="entry name" value="Znf-PHD-like"/>
</dbReference>
<dbReference type="PROSITE" id="PS51194">
    <property type="entry name" value="HELICASE_CTER"/>
    <property type="match status" value="1"/>
</dbReference>
<comment type="subcellular location">
    <subcellularLocation>
        <location evidence="1">Nucleus</location>
    </subcellularLocation>
</comment>
<dbReference type="InterPro" id="IPR038718">
    <property type="entry name" value="SNF2-like_sf"/>
</dbReference>
<dbReference type="CDD" id="cd15489">
    <property type="entry name" value="PHD_SF"/>
    <property type="match status" value="1"/>
</dbReference>
<evidence type="ECO:0000256" key="6">
    <source>
        <dbReference type="ARBA" id="ARBA00022801"/>
    </source>
</evidence>
<dbReference type="SMART" id="SM00487">
    <property type="entry name" value="DEXDc"/>
    <property type="match status" value="1"/>
</dbReference>
<feature type="compositionally biased region" description="Polar residues" evidence="10">
    <location>
        <begin position="1560"/>
        <end position="1582"/>
    </location>
</feature>
<feature type="compositionally biased region" description="Acidic residues" evidence="10">
    <location>
        <begin position="263"/>
        <end position="293"/>
    </location>
</feature>
<dbReference type="GO" id="GO:0008270">
    <property type="term" value="F:zinc ion binding"/>
    <property type="evidence" value="ECO:0007669"/>
    <property type="project" value="UniProtKB-KW"/>
</dbReference>
<dbReference type="PROSITE" id="PS51192">
    <property type="entry name" value="HELICASE_ATP_BIND_1"/>
    <property type="match status" value="1"/>
</dbReference>
<feature type="compositionally biased region" description="Basic and acidic residues" evidence="10">
    <location>
        <begin position="88"/>
        <end position="97"/>
    </location>
</feature>
<dbReference type="GO" id="GO:0140658">
    <property type="term" value="F:ATP-dependent chromatin remodeler activity"/>
    <property type="evidence" value="ECO:0007669"/>
    <property type="project" value="TreeGrafter"/>
</dbReference>
<dbReference type="SMART" id="SM00249">
    <property type="entry name" value="PHD"/>
    <property type="match status" value="1"/>
</dbReference>
<feature type="domain" description="Helicase C-terminal" evidence="12">
    <location>
        <begin position="1156"/>
        <end position="1308"/>
    </location>
</feature>
<dbReference type="SUPFAM" id="SSF52540">
    <property type="entry name" value="P-loop containing nucleoside triphosphate hydrolases"/>
    <property type="match status" value="2"/>
</dbReference>
<dbReference type="PANTHER" id="PTHR45623">
    <property type="entry name" value="CHROMODOMAIN-HELICASE-DNA-BINDING PROTEIN 3-RELATED-RELATED"/>
    <property type="match status" value="1"/>
</dbReference>
<dbReference type="PANTHER" id="PTHR45623:SF17">
    <property type="entry name" value="CHROMODOMAIN-HELICASE-DNA-BINDING PROTEIN 3-RELATED"/>
    <property type="match status" value="1"/>
</dbReference>
<evidence type="ECO:0000256" key="5">
    <source>
        <dbReference type="ARBA" id="ARBA00022771"/>
    </source>
</evidence>
<evidence type="ECO:0000256" key="7">
    <source>
        <dbReference type="ARBA" id="ARBA00022833"/>
    </source>
</evidence>
<dbReference type="GO" id="GO:0005524">
    <property type="term" value="F:ATP binding"/>
    <property type="evidence" value="ECO:0007669"/>
    <property type="project" value="UniProtKB-KW"/>
</dbReference>
<dbReference type="InterPro" id="IPR000330">
    <property type="entry name" value="SNF2_N"/>
</dbReference>
<feature type="region of interest" description="Disordered" evidence="10">
    <location>
        <begin position="229"/>
        <end position="371"/>
    </location>
</feature>
<evidence type="ECO:0000256" key="8">
    <source>
        <dbReference type="ARBA" id="ARBA00022840"/>
    </source>
</evidence>
<dbReference type="InterPro" id="IPR027417">
    <property type="entry name" value="P-loop_NTPase"/>
</dbReference>
<keyword evidence="7" id="KW-0862">Zinc</keyword>
<dbReference type="Pfam" id="PF00271">
    <property type="entry name" value="Helicase_C"/>
    <property type="match status" value="1"/>
</dbReference>
<dbReference type="EMBL" id="JH793053">
    <property type="protein sequence ID" value="ELQ36083.1"/>
    <property type="molecule type" value="Genomic_DNA"/>
</dbReference>
<keyword evidence="9" id="KW-0539">Nucleus</keyword>
<evidence type="ECO:0000256" key="3">
    <source>
        <dbReference type="ARBA" id="ARBA00022723"/>
    </source>
</evidence>
<feature type="compositionally biased region" description="Polar residues" evidence="10">
    <location>
        <begin position="1615"/>
        <end position="1641"/>
    </location>
</feature>
<feature type="compositionally biased region" description="Basic residues" evidence="10">
    <location>
        <begin position="1517"/>
        <end position="1526"/>
    </location>
</feature>
<dbReference type="InterPro" id="IPR014001">
    <property type="entry name" value="Helicase_ATP-bd"/>
</dbReference>
<accession>A0AA97PIV3</accession>
<feature type="compositionally biased region" description="Low complexity" evidence="10">
    <location>
        <begin position="308"/>
        <end position="318"/>
    </location>
</feature>
<dbReference type="SUPFAM" id="SSF57903">
    <property type="entry name" value="FYVE/PHD zinc finger"/>
    <property type="match status" value="1"/>
</dbReference>
<keyword evidence="8" id="KW-0067">ATP-binding</keyword>
<reference evidence="13" key="1">
    <citation type="journal article" date="2012" name="PLoS Genet.">
        <title>Comparative analysis of the genomes of two field isolates of the rice blast fungus Magnaporthe oryzae.</title>
        <authorList>
            <person name="Xue M."/>
            <person name="Yang J."/>
            <person name="Li Z."/>
            <person name="Hu S."/>
            <person name="Yao N."/>
            <person name="Dean R.A."/>
            <person name="Zhao W."/>
            <person name="Shen M."/>
            <person name="Zhang H."/>
            <person name="Li C."/>
            <person name="Liu L."/>
            <person name="Cao L."/>
            <person name="Xu X."/>
            <person name="Xing Y."/>
            <person name="Hsiang T."/>
            <person name="Zhang Z."/>
            <person name="Xu J.R."/>
            <person name="Peng Y.L."/>
        </authorList>
    </citation>
    <scope>NUCLEOTIDE SEQUENCE</scope>
    <source>
        <strain evidence="13">Y34</strain>
    </source>
</reference>
<dbReference type="SUPFAM" id="SSF54160">
    <property type="entry name" value="Chromo domain-like"/>
    <property type="match status" value="1"/>
</dbReference>
<dbReference type="Gene3D" id="3.40.50.10810">
    <property type="entry name" value="Tandem AAA-ATPase domain"/>
    <property type="match status" value="1"/>
</dbReference>
<dbReference type="GO" id="GO:0000785">
    <property type="term" value="C:chromatin"/>
    <property type="evidence" value="ECO:0007669"/>
    <property type="project" value="TreeGrafter"/>
</dbReference>
<keyword evidence="6" id="KW-0378">Hydrolase</keyword>
<dbReference type="GO" id="GO:0016887">
    <property type="term" value="F:ATP hydrolysis activity"/>
    <property type="evidence" value="ECO:0007669"/>
    <property type="project" value="TreeGrafter"/>
</dbReference>
<feature type="domain" description="Helicase ATP-binding" evidence="11">
    <location>
        <begin position="851"/>
        <end position="1023"/>
    </location>
</feature>
<dbReference type="Pfam" id="PF00176">
    <property type="entry name" value="SNF2-rel_dom"/>
    <property type="match status" value="1"/>
</dbReference>
<dbReference type="InterPro" id="IPR049730">
    <property type="entry name" value="SNF2/RAD54-like_C"/>
</dbReference>
<evidence type="ECO:0000256" key="1">
    <source>
        <dbReference type="ARBA" id="ARBA00004123"/>
    </source>
</evidence>
<keyword evidence="4" id="KW-0547">Nucleotide-binding</keyword>
<dbReference type="GO" id="GO:0042393">
    <property type="term" value="F:histone binding"/>
    <property type="evidence" value="ECO:0007669"/>
    <property type="project" value="TreeGrafter"/>
</dbReference>
<evidence type="ECO:0000259" key="11">
    <source>
        <dbReference type="PROSITE" id="PS51192"/>
    </source>
</evidence>
<evidence type="ECO:0000256" key="2">
    <source>
        <dbReference type="ARBA" id="ARBA00011353"/>
    </source>
</evidence>
<organism evidence="13">
    <name type="scientific">Pyricularia oryzae (strain Y34)</name>
    <name type="common">Rice blast fungus</name>
    <name type="synonym">Magnaporthe oryzae</name>
    <dbReference type="NCBI Taxonomy" id="1143189"/>
    <lineage>
        <taxon>Eukaryota</taxon>
        <taxon>Fungi</taxon>
        <taxon>Dikarya</taxon>
        <taxon>Ascomycota</taxon>
        <taxon>Pezizomycotina</taxon>
        <taxon>Sordariomycetes</taxon>
        <taxon>Sordariomycetidae</taxon>
        <taxon>Magnaporthales</taxon>
        <taxon>Pyriculariaceae</taxon>
        <taxon>Pyricularia</taxon>
    </lineage>
</organism>
<dbReference type="CDD" id="cd18793">
    <property type="entry name" value="SF2_C_SNF"/>
    <property type="match status" value="1"/>
</dbReference>
<feature type="compositionally biased region" description="Polar residues" evidence="10">
    <location>
        <begin position="1592"/>
        <end position="1602"/>
    </location>
</feature>
<dbReference type="GO" id="GO:0003682">
    <property type="term" value="F:chromatin binding"/>
    <property type="evidence" value="ECO:0007669"/>
    <property type="project" value="TreeGrafter"/>
</dbReference>
<keyword evidence="3" id="KW-0479">Metal-binding</keyword>
<feature type="region of interest" description="Disordered" evidence="10">
    <location>
        <begin position="1"/>
        <end position="144"/>
    </location>
</feature>
<evidence type="ECO:0000256" key="4">
    <source>
        <dbReference type="ARBA" id="ARBA00022741"/>
    </source>
</evidence>
<dbReference type="CDD" id="cd17919">
    <property type="entry name" value="DEXHc_Snf"/>
    <property type="match status" value="1"/>
</dbReference>
<dbReference type="Pfam" id="PF23615">
    <property type="entry name" value="Chromo_MIT1"/>
    <property type="match status" value="1"/>
</dbReference>
<feature type="compositionally biased region" description="Basic and acidic residues" evidence="10">
    <location>
        <begin position="345"/>
        <end position="355"/>
    </location>
</feature>
<feature type="compositionally biased region" description="Basic residues" evidence="10">
    <location>
        <begin position="297"/>
        <end position="307"/>
    </location>
</feature>
<dbReference type="Gene3D" id="2.40.50.40">
    <property type="match status" value="1"/>
</dbReference>
<sequence>MAGLEDPEASPGLFDPESEFEGFGSLQPSPTHIKQKSPHAPITSNDIGAVDTETTAGELLQALQADVVMEDAPLPSDQPNSGGLMQENVDHAQKGRDEDDDGDEDGDDYTHEQSGSEDQSEVGRRIGENSSRSSSSIVGKANSSGYCDSLGTSTSGNHERLQILIPSFTGFKDGEYHVAPPSQYVKAVNKDLGVGLFKIEYDDGRTENVSYQELCSLENGRVALNRFRDPDNMDETYPHRSSKRRKVRHDSDYDSATYQINEPADDDDLDIGYHDDEDEDEDEDNDDDDDDDDVVFKRHPSQKRRSSNRISSRISTRNTTRRTKVTVRSSASVAPSGSKRSLRTKTQEATRRSQAQDDQDSEADELAKSDSDYPIIVSDVLPVKPKKQRGRPSRHSFREASIEFETRRSGRTNKTTKSMDVRGLGDDDDESFYVEDKHAGAPKVISIKEVFKPVQDEKFNAVHSTMCDTCGQVGHNAQKGILIHCQGCSFAYHKTCIGYRAGREHRATKIGPGDFVLQCRFCIGFYRKRDGAPRHDKCQGCNEEGKACKEFSPKLTGRAEEKIRIANNGEDPVTPVPANLINNAEVVLFRCAKCKRAYHYEHLPRVDKREDPDDTEAIRANRLAEYTIDHKCRDCLDITDKIEALVAWRPADMERHKDQPFSALSDDVKEYLVKWATKSHAHCTWLPGAWVYGVVNGTMRASFAKRNDGDAPPPAADTDAAIPEEWLMPDIILAVRYQNGSDSTYSKQDALAKISKVKQVRVKFQGLPYSDTVWDAPPSKDKPRLWNAFKEAYCEWVAGKYFEDVGNSTMLARMKQWRALDPYPSIQKQPEGLASGCKLMGYQVEGVDWLVWNYYKLRSCVLADEMGLGKTIQICAFMAALALNEPKCWPFLVVVPNSTCPNWRREIKQWVPDLRVVCYHGGKVPQDLALRNELFPDGRDNMKAHVVVMSYDSASDMSTRTYFKNVHWKALVVDEGQRLKNDQNILYVALRAMKIPFRILLTGTPLQNNKRELFNLVQFIDSSKNAAKLDERFAELTKENIPQLHDEIKPYFLRRTKAEVLKFLPPMGQVIVPVTMSFVQEKLCKSIMTKSPQLIQAIFAKNKMGVKERGSLNNILMQLRKCLCHPFVYSRDVEDTTLDPETMQRNLIEASPKLVLLSRMLPKLKEKGHRVLIFSQFLDQLDIIEDFLAGLGFLYQRLDGTMSSLEKQKRIDEFNAPSSELFAFLLSTRAGGVGINLATADTVIIMDPDFNPHQDLQALSRAHRIGQMNKVLCFQLMTKGSVEEKIMQIGRKKMALDHVLIEAMDDEEAAPDDLESILKHGAEQLFNDDNEKEVIKYDDTSIEKLLDRSHLVNPELNDSEKPDREFTLARVWRNDKGTLADDLEVAETGTDVMDSTAWHEIIRERELLAQREAEKNAQVYGRGGRRRQNVTYAANENEGQKSESEKDEDFVANEEESAADSDESSDEELDRNGNPVLKGTPAKKRRRQGASLVKTPLKKTTAKTPVKTPVKSPAKSRAPRTPKTKSPKSPPETPKGQGRRRTKVLPAASKATAGEDPTAASDSTTARKSPIQQSNSSLQTPDASPPRPFPYLTTSPETTAVLSSLKEEPAPPEYKSNSQTDLSNSHYPPSDSHQSTLNPQEGSMGPPGQQQVHIRNALQEKLRHLRAVQAAKAAQAANNLGGRKA</sequence>
<feature type="region of interest" description="Disordered" evidence="10">
    <location>
        <begin position="1417"/>
        <end position="1658"/>
    </location>
</feature>
<dbReference type="Pfam" id="PF15446">
    <property type="entry name" value="zf-PHD-like"/>
    <property type="match status" value="1"/>
</dbReference>
<dbReference type="InterPro" id="IPR055565">
    <property type="entry name" value="DUF7141"/>
</dbReference>
<evidence type="ECO:0000256" key="10">
    <source>
        <dbReference type="SAM" id="MobiDB-lite"/>
    </source>
</evidence>
<dbReference type="GO" id="GO:0003677">
    <property type="term" value="F:DNA binding"/>
    <property type="evidence" value="ECO:0007669"/>
    <property type="project" value="TreeGrafter"/>
</dbReference>
<evidence type="ECO:0000259" key="12">
    <source>
        <dbReference type="PROSITE" id="PS51194"/>
    </source>
</evidence>
<dbReference type="SMART" id="SM00490">
    <property type="entry name" value="HELICc"/>
    <property type="match status" value="1"/>
</dbReference>
<dbReference type="Pfam" id="PF23614">
    <property type="entry name" value="DUF7141"/>
    <property type="match status" value="1"/>
</dbReference>
<dbReference type="Proteomes" id="UP000011086">
    <property type="component" value="Unassembled WGS sequence"/>
</dbReference>
<dbReference type="InterPro" id="IPR001650">
    <property type="entry name" value="Helicase_C-like"/>
</dbReference>
<comment type="subunit">
    <text evidence="2">Component of the NuA4 histone acetyltransferase complex.</text>
</comment>
<proteinExistence type="predicted"/>
<dbReference type="Gene3D" id="3.40.50.300">
    <property type="entry name" value="P-loop containing nucleotide triphosphate hydrolases"/>
    <property type="match status" value="1"/>
</dbReference>
<keyword evidence="5" id="KW-0863">Zinc-finger</keyword>
<feature type="compositionally biased region" description="Low complexity" evidence="10">
    <location>
        <begin position="1502"/>
        <end position="1516"/>
    </location>
</feature>
<protein>
    <submittedName>
        <fullName evidence="13">Chromodomain-helicase-DNA-binding protein 3</fullName>
    </submittedName>
</protein>
<name>A0AA97PIV3_PYRO3</name>